<dbReference type="GO" id="GO:0005524">
    <property type="term" value="F:ATP binding"/>
    <property type="evidence" value="ECO:0007669"/>
    <property type="project" value="InterPro"/>
</dbReference>
<dbReference type="Gene3D" id="1.10.560.10">
    <property type="entry name" value="GroEL-like equatorial domain"/>
    <property type="match status" value="1"/>
</dbReference>
<keyword evidence="1" id="KW-0542">Nucleomorph</keyword>
<evidence type="ECO:0000313" key="2">
    <source>
        <dbReference type="Proteomes" id="UP000243670"/>
    </source>
</evidence>
<accession>A0A060DAT9</accession>
<reference evidence="1 2" key="1">
    <citation type="journal article" date="2014" name="BMC Genomics">
        <title>Nucleomorph and plastid genome sequences of the chlorarachniophyte Lotharella oceanica: convergent reductive evolution and frequent recombination in nucleomorph-bearing algae.</title>
        <authorList>
            <person name="Tanifuji G."/>
            <person name="Onodera N.T."/>
            <person name="Brown M.W."/>
            <person name="Curtis B.A."/>
            <person name="Roger A.J."/>
            <person name="Ka-Shu Wong G."/>
            <person name="Melkonian M."/>
            <person name="Archibald J.M."/>
        </authorList>
    </citation>
    <scope>NUCLEOTIDE SEQUENCE [LARGE SCALE GENOMIC DNA]</scope>
    <source>
        <strain evidence="1 2">CCMP622</strain>
    </source>
</reference>
<dbReference type="Gene3D" id="3.50.7.10">
    <property type="entry name" value="GroEL"/>
    <property type="match status" value="1"/>
</dbReference>
<proteinExistence type="predicted"/>
<dbReference type="InterPro" id="IPR002423">
    <property type="entry name" value="Cpn60/GroEL/TCP-1"/>
</dbReference>
<name>A0A060DAT9_9EUKA</name>
<protein>
    <submittedName>
        <fullName evidence="1">T-complex protein gamma SU</fullName>
    </submittedName>
</protein>
<dbReference type="Pfam" id="PF00118">
    <property type="entry name" value="Cpn60_TCP1"/>
    <property type="match status" value="1"/>
</dbReference>
<sequence>MNIYYFMMLNTYFKPNFLITLLKDNYGPSSKIFFMYKLNKHFSISLDMYNLLMNLKNINYVDSLIVIKTIKHYENFFDGIKYIILFTSFLFEYYRTNFNNIKNCTLSDITITGKLILKILSFTLIKFSKHIDLKNIYNNGKNIFYITKQFNMLTKKIIENLINIFKYKIKNLFFYKKKLCNIVIETMILQGKTGVNIFSGLLLKHSTIDKIKFIKNPIIIIEDYIIYVLKNINIINSNRNIASDLKNIKQSESLKIIKILKNKKINCLVISKNINEFFRYYLNLHKTMILMTEKSSDINRVKALTRAKGNFIGKAKTISSIYVNRNHHILLNQFEELSCISTILIKSNDNITINMMKNQILKLLCLFKIALSDHRLLIGRGYTELFVFLKFKKLIIKKKFFYDKLKISKLFLWFYLKLNKVDLHVKKISNIKKNKINNYKKTIYDYYISKWQSLRTIFLLFWDLININQENKLIVEKPFF</sequence>
<evidence type="ECO:0000313" key="1">
    <source>
        <dbReference type="EMBL" id="AIB09625.1"/>
    </source>
</evidence>
<gene>
    <name evidence="1" type="primary">tcpG</name>
    <name evidence="1" type="ORF">M951_chr1146</name>
</gene>
<dbReference type="InterPro" id="IPR027413">
    <property type="entry name" value="GROEL-like_equatorial_sf"/>
</dbReference>
<dbReference type="SUPFAM" id="SSF52029">
    <property type="entry name" value="GroEL apical domain-like"/>
    <property type="match status" value="1"/>
</dbReference>
<dbReference type="AlphaFoldDB" id="A0A060DAT9"/>
<dbReference type="Gene3D" id="3.30.260.10">
    <property type="entry name" value="TCP-1-like chaperonin intermediate domain"/>
    <property type="match status" value="1"/>
</dbReference>
<dbReference type="InterPro" id="IPR027409">
    <property type="entry name" value="GroEL-like_apical_dom_sf"/>
</dbReference>
<dbReference type="EMBL" id="CP006627">
    <property type="protein sequence ID" value="AIB09625.1"/>
    <property type="molecule type" value="Genomic_DNA"/>
</dbReference>
<dbReference type="Proteomes" id="UP000243670">
    <property type="component" value="Nucleomorph 1"/>
</dbReference>
<organism evidence="1 2">
    <name type="scientific">Lotharella oceanica</name>
    <dbReference type="NCBI Taxonomy" id="641309"/>
    <lineage>
        <taxon>Eukaryota</taxon>
        <taxon>Sar</taxon>
        <taxon>Rhizaria</taxon>
        <taxon>Cercozoa</taxon>
        <taxon>Chlorarachniophyceae</taxon>
        <taxon>Lotharella</taxon>
    </lineage>
</organism>
<geneLocation type="nucleomorph" evidence="1"/>
<dbReference type="InterPro" id="IPR027410">
    <property type="entry name" value="TCP-1-like_intermed_sf"/>
</dbReference>